<evidence type="ECO:0000313" key="1">
    <source>
        <dbReference type="EMBL" id="MFB9465843.1"/>
    </source>
</evidence>
<evidence type="ECO:0000313" key="2">
    <source>
        <dbReference type="Proteomes" id="UP001589709"/>
    </source>
</evidence>
<protein>
    <submittedName>
        <fullName evidence="1">Phosphotransferase enzyme family protein</fullName>
    </submittedName>
</protein>
<dbReference type="Proteomes" id="UP001589709">
    <property type="component" value="Unassembled WGS sequence"/>
</dbReference>
<dbReference type="Gene3D" id="3.30.200.20">
    <property type="entry name" value="Phosphorylase Kinase, domain 1"/>
    <property type="match status" value="1"/>
</dbReference>
<accession>A0ABV5N6C9</accession>
<proteinExistence type="predicted"/>
<dbReference type="Gene3D" id="3.90.1200.10">
    <property type="match status" value="1"/>
</dbReference>
<dbReference type="SUPFAM" id="SSF56112">
    <property type="entry name" value="Protein kinase-like (PK-like)"/>
    <property type="match status" value="1"/>
</dbReference>
<reference evidence="1 2" key="1">
    <citation type="submission" date="2024-09" db="EMBL/GenBank/DDBJ databases">
        <authorList>
            <person name="Sun Q."/>
            <person name="Mori K."/>
        </authorList>
    </citation>
    <scope>NUCLEOTIDE SEQUENCE [LARGE SCALE GENOMIC DNA]</scope>
    <source>
        <strain evidence="1 2">JCM 6917</strain>
    </source>
</reference>
<gene>
    <name evidence="1" type="ORF">ACFF45_24825</name>
</gene>
<comment type="caution">
    <text evidence="1">The sequence shown here is derived from an EMBL/GenBank/DDBJ whole genome shotgun (WGS) entry which is preliminary data.</text>
</comment>
<keyword evidence="2" id="KW-1185">Reference proteome</keyword>
<dbReference type="InterPro" id="IPR011009">
    <property type="entry name" value="Kinase-like_dom_sf"/>
</dbReference>
<sequence>MSEADWGAELTADVLADRYGFVVDVIEPVPMGTDTINRRVLTADGLRLFVKEYRSVADLDAARAALDMSEYCRAARLPVPRVWPDADGNLVTISEGRVWAVVDEAPGRVATSAMTVSLAEHIGVVMGRMHRVLAAYPLPKSVQQSRWRTGAVEEAVAKCDSVMATALRQEHDGLGQLRVDLDHRREDLHGHVHRLREQLPDVLVEQALHADLSRTNLIVLADVVTGVIDFRCATGMPVWELGRAAFDPRTVANSPDWAARALAMVGAYHAENPGLPLAEVRSCARLALLYMLFSFYGATTAEYELPQEAEADLKQHWSERQTTIRRLLNRIDDLDDAFARLGADGGT</sequence>
<dbReference type="EMBL" id="JBHMCY010000054">
    <property type="protein sequence ID" value="MFB9465843.1"/>
    <property type="molecule type" value="Genomic_DNA"/>
</dbReference>
<organism evidence="1 2">
    <name type="scientific">Streptomyces cinereospinus</name>
    <dbReference type="NCBI Taxonomy" id="285561"/>
    <lineage>
        <taxon>Bacteria</taxon>
        <taxon>Bacillati</taxon>
        <taxon>Actinomycetota</taxon>
        <taxon>Actinomycetes</taxon>
        <taxon>Kitasatosporales</taxon>
        <taxon>Streptomycetaceae</taxon>
        <taxon>Streptomyces</taxon>
    </lineage>
</organism>
<dbReference type="RefSeq" id="WP_381348659.1">
    <property type="nucleotide sequence ID" value="NZ_JBHMCY010000054.1"/>
</dbReference>
<name>A0ABV5N6C9_9ACTN</name>